<dbReference type="RefSeq" id="WP_004787925.1">
    <property type="nucleotide sequence ID" value="NZ_SORO01000005.1"/>
</dbReference>
<dbReference type="GeneID" id="79829109"/>
<dbReference type="AlphaFoldDB" id="A0A4R8MNZ7"/>
<keyword evidence="2" id="KW-1185">Reference proteome</keyword>
<protein>
    <submittedName>
        <fullName evidence="1">Uncharacterized protein</fullName>
    </submittedName>
</protein>
<dbReference type="EMBL" id="SORO01000005">
    <property type="protein sequence ID" value="TDY66745.1"/>
    <property type="molecule type" value="Genomic_DNA"/>
</dbReference>
<comment type="caution">
    <text evidence="1">The sequence shown here is derived from an EMBL/GenBank/DDBJ whole genome shotgun (WGS) entry which is preliminary data.</text>
</comment>
<dbReference type="OrthoDB" id="9953601at2"/>
<dbReference type="STRING" id="1193051.LEP1GSC017_0393"/>
<proteinExistence type="predicted"/>
<reference evidence="1 2" key="1">
    <citation type="submission" date="2019-03" db="EMBL/GenBank/DDBJ databases">
        <title>Genomic Encyclopedia of Archaeal and Bacterial Type Strains, Phase II (KMG-II): from individual species to whole genera.</title>
        <authorList>
            <person name="Goeker M."/>
        </authorList>
    </citation>
    <scope>NUCLEOTIDE SEQUENCE [LARGE SCALE GENOMIC DNA]</scope>
    <source>
        <strain evidence="1 2">DSM 21537</strain>
    </source>
</reference>
<name>A0A4R8MNZ7_LEPME</name>
<gene>
    <name evidence="1" type="ORF">CLV96_3855</name>
</gene>
<sequence>MAGSEAYQSKDSTKAFELPFGFVNDTNSPSDPGFIRDRWCVAFSNWSLLKANLGDAVPDFDQFIKDCAKNNLINKSDMTVNTEAVVNYYSHGLGKFKRPELTFAQNDTNVDMRMERERVYQELGDKLLKDKP</sequence>
<evidence type="ECO:0000313" key="2">
    <source>
        <dbReference type="Proteomes" id="UP000294684"/>
    </source>
</evidence>
<evidence type="ECO:0000313" key="1">
    <source>
        <dbReference type="EMBL" id="TDY66745.1"/>
    </source>
</evidence>
<dbReference type="Proteomes" id="UP000294684">
    <property type="component" value="Unassembled WGS sequence"/>
</dbReference>
<organism evidence="1 2">
    <name type="scientific">Leptospira meyeri</name>
    <dbReference type="NCBI Taxonomy" id="29508"/>
    <lineage>
        <taxon>Bacteria</taxon>
        <taxon>Pseudomonadati</taxon>
        <taxon>Spirochaetota</taxon>
        <taxon>Spirochaetia</taxon>
        <taxon>Leptospirales</taxon>
        <taxon>Leptospiraceae</taxon>
        <taxon>Leptospira</taxon>
    </lineage>
</organism>
<accession>A0A4R8MNZ7</accession>